<keyword evidence="3" id="KW-0132">Cell division</keyword>
<organism evidence="13 14">
    <name type="scientific">Rhynocoris fuscipes</name>
    <dbReference type="NCBI Taxonomy" id="488301"/>
    <lineage>
        <taxon>Eukaryota</taxon>
        <taxon>Metazoa</taxon>
        <taxon>Ecdysozoa</taxon>
        <taxon>Arthropoda</taxon>
        <taxon>Hexapoda</taxon>
        <taxon>Insecta</taxon>
        <taxon>Pterygota</taxon>
        <taxon>Neoptera</taxon>
        <taxon>Paraneoptera</taxon>
        <taxon>Hemiptera</taxon>
        <taxon>Heteroptera</taxon>
        <taxon>Panheteroptera</taxon>
        <taxon>Cimicomorpha</taxon>
        <taxon>Reduviidae</taxon>
        <taxon>Harpactorinae</taxon>
        <taxon>Harpactorini</taxon>
        <taxon>Rhynocoris</taxon>
    </lineage>
</organism>
<dbReference type="CDD" id="cd22254">
    <property type="entry name" value="CSB_WHD"/>
    <property type="match status" value="1"/>
</dbReference>
<comment type="subunit">
    <text evidence="1">Interacts (via N-terminus) with spn-A/Rad51.</text>
</comment>
<dbReference type="GO" id="GO:0006283">
    <property type="term" value="P:transcription-coupled nucleotide-excision repair"/>
    <property type="evidence" value="ECO:0007669"/>
    <property type="project" value="TreeGrafter"/>
</dbReference>
<evidence type="ECO:0000256" key="8">
    <source>
        <dbReference type="ARBA" id="ARBA00024776"/>
    </source>
</evidence>
<keyword evidence="7" id="KW-0131">Cell cycle</keyword>
<dbReference type="InterPro" id="IPR001650">
    <property type="entry name" value="Helicase_C-like"/>
</dbReference>
<dbReference type="GO" id="GO:0005634">
    <property type="term" value="C:nucleus"/>
    <property type="evidence" value="ECO:0007669"/>
    <property type="project" value="TreeGrafter"/>
</dbReference>
<name>A0AAW1CPX8_9HEMI</name>
<evidence type="ECO:0000256" key="9">
    <source>
        <dbReference type="ARBA" id="ARBA00029956"/>
    </source>
</evidence>
<evidence type="ECO:0000256" key="4">
    <source>
        <dbReference type="ARBA" id="ARBA00022776"/>
    </source>
</evidence>
<dbReference type="FunFam" id="3.40.50.10810:FF:000042">
    <property type="entry name" value="SNF2 family helicase-like protein"/>
    <property type="match status" value="1"/>
</dbReference>
<evidence type="ECO:0000256" key="5">
    <source>
        <dbReference type="ARBA" id="ARBA00022801"/>
    </source>
</evidence>
<dbReference type="GO" id="GO:0016787">
    <property type="term" value="F:hydrolase activity"/>
    <property type="evidence" value="ECO:0007669"/>
    <property type="project" value="UniProtKB-KW"/>
</dbReference>
<evidence type="ECO:0000256" key="3">
    <source>
        <dbReference type="ARBA" id="ARBA00022618"/>
    </source>
</evidence>
<evidence type="ECO:0000259" key="11">
    <source>
        <dbReference type="PROSITE" id="PS51192"/>
    </source>
</evidence>
<dbReference type="Pfam" id="PF00176">
    <property type="entry name" value="SNF2-rel_dom"/>
    <property type="match status" value="1"/>
</dbReference>
<keyword evidence="5" id="KW-0378">Hydrolase</keyword>
<keyword evidence="6" id="KW-0469">Meiosis</keyword>
<evidence type="ECO:0000256" key="10">
    <source>
        <dbReference type="SAM" id="MobiDB-lite"/>
    </source>
</evidence>
<dbReference type="CDD" id="cd18000">
    <property type="entry name" value="DEXHc_ERCC6"/>
    <property type="match status" value="1"/>
</dbReference>
<feature type="domain" description="Helicase C-terminal" evidence="12">
    <location>
        <begin position="681"/>
        <end position="840"/>
    </location>
</feature>
<dbReference type="Gene3D" id="3.40.50.10810">
    <property type="entry name" value="Tandem AAA-ATPase domain"/>
    <property type="match status" value="1"/>
</dbReference>
<dbReference type="GO" id="GO:0008094">
    <property type="term" value="F:ATP-dependent activity, acting on DNA"/>
    <property type="evidence" value="ECO:0007669"/>
    <property type="project" value="TreeGrafter"/>
</dbReference>
<feature type="region of interest" description="Disordered" evidence="10">
    <location>
        <begin position="191"/>
        <end position="274"/>
    </location>
</feature>
<dbReference type="EMBL" id="JAPXFL010000010">
    <property type="protein sequence ID" value="KAK9500471.1"/>
    <property type="molecule type" value="Genomic_DNA"/>
</dbReference>
<dbReference type="PANTHER" id="PTHR45629">
    <property type="entry name" value="SNF2/RAD54 FAMILY MEMBER"/>
    <property type="match status" value="1"/>
</dbReference>
<accession>A0AAW1CPX8</accession>
<dbReference type="SMART" id="SM00487">
    <property type="entry name" value="DEXDc"/>
    <property type="match status" value="1"/>
</dbReference>
<dbReference type="Gene3D" id="3.40.50.300">
    <property type="entry name" value="P-loop containing nucleotide triphosphate hydrolases"/>
    <property type="match status" value="1"/>
</dbReference>
<dbReference type="Pfam" id="PF00271">
    <property type="entry name" value="Helicase_C"/>
    <property type="match status" value="1"/>
</dbReference>
<dbReference type="InterPro" id="IPR050496">
    <property type="entry name" value="SNF2_RAD54_helicase_repair"/>
</dbReference>
<dbReference type="InterPro" id="IPR038718">
    <property type="entry name" value="SNF2-like_sf"/>
</dbReference>
<evidence type="ECO:0000256" key="6">
    <source>
        <dbReference type="ARBA" id="ARBA00023254"/>
    </source>
</evidence>
<dbReference type="AlphaFoldDB" id="A0AAW1CPX8"/>
<feature type="domain" description="Helicase ATP-binding" evidence="11">
    <location>
        <begin position="355"/>
        <end position="531"/>
    </location>
</feature>
<dbReference type="InterPro" id="IPR000330">
    <property type="entry name" value="SNF2_N"/>
</dbReference>
<dbReference type="PROSITE" id="PS51192">
    <property type="entry name" value="HELICASE_ATP_BIND_1"/>
    <property type="match status" value="1"/>
</dbReference>
<feature type="compositionally biased region" description="Basic residues" evidence="10">
    <location>
        <begin position="251"/>
        <end position="270"/>
    </location>
</feature>
<dbReference type="PANTHER" id="PTHR45629:SF7">
    <property type="entry name" value="DNA EXCISION REPAIR PROTEIN ERCC-6-RELATED"/>
    <property type="match status" value="1"/>
</dbReference>
<dbReference type="GO" id="GO:0051321">
    <property type="term" value="P:meiotic cell cycle"/>
    <property type="evidence" value="ECO:0007669"/>
    <property type="project" value="UniProtKB-KW"/>
</dbReference>
<feature type="compositionally biased region" description="Basic and acidic residues" evidence="10">
    <location>
        <begin position="191"/>
        <end position="208"/>
    </location>
</feature>
<keyword evidence="4" id="KW-0498">Mitosis</keyword>
<evidence type="ECO:0000256" key="1">
    <source>
        <dbReference type="ARBA" id="ARBA00011467"/>
    </source>
</evidence>
<dbReference type="InterPro" id="IPR049730">
    <property type="entry name" value="SNF2/RAD54-like_C"/>
</dbReference>
<comment type="caution">
    <text evidence="13">The sequence shown here is derived from an EMBL/GenBank/DDBJ whole genome shotgun (WGS) entry which is preliminary data.</text>
</comment>
<keyword evidence="14" id="KW-1185">Reference proteome</keyword>
<evidence type="ECO:0000313" key="14">
    <source>
        <dbReference type="Proteomes" id="UP001461498"/>
    </source>
</evidence>
<reference evidence="13 14" key="1">
    <citation type="submission" date="2022-12" db="EMBL/GenBank/DDBJ databases">
        <title>Chromosome-level genome assembly of true bugs.</title>
        <authorList>
            <person name="Ma L."/>
            <person name="Li H."/>
        </authorList>
    </citation>
    <scope>NUCLEOTIDE SEQUENCE [LARGE SCALE GENOMIC DNA]</scope>
    <source>
        <strain evidence="13">Lab_2022b</strain>
    </source>
</reference>
<dbReference type="PROSITE" id="PS51194">
    <property type="entry name" value="HELICASE_CTER"/>
    <property type="match status" value="1"/>
</dbReference>
<dbReference type="SUPFAM" id="SSF52540">
    <property type="entry name" value="P-loop containing nucleoside triphosphate hydrolases"/>
    <property type="match status" value="2"/>
</dbReference>
<proteinExistence type="predicted"/>
<dbReference type="SMART" id="SM00490">
    <property type="entry name" value="HELICc"/>
    <property type="match status" value="1"/>
</dbReference>
<dbReference type="InterPro" id="IPR014001">
    <property type="entry name" value="Helicase_ATP-bd"/>
</dbReference>
<dbReference type="GO" id="GO:0005524">
    <property type="term" value="F:ATP binding"/>
    <property type="evidence" value="ECO:0007669"/>
    <property type="project" value="InterPro"/>
</dbReference>
<evidence type="ECO:0000256" key="7">
    <source>
        <dbReference type="ARBA" id="ARBA00023306"/>
    </source>
</evidence>
<comment type="function">
    <text evidence="8">Involved in mitotic DNA repair and meiotic recombination. Functions in the recombinational DNA repair pathway. Essential for interhomolog gene conversion (GC), but may have a less important role in intersister GC than spn-A/Rad51. In the presence of DNA, spn-A/Rad51 enhances the ATPase activity of okr/Rad54.</text>
</comment>
<evidence type="ECO:0000256" key="2">
    <source>
        <dbReference type="ARBA" id="ARBA00015341"/>
    </source>
</evidence>
<feature type="compositionally biased region" description="Basic and acidic residues" evidence="10">
    <location>
        <begin position="240"/>
        <end position="250"/>
    </location>
</feature>
<protein>
    <recommendedName>
        <fullName evidence="2">DNA repair and recombination protein RAD54-like</fullName>
    </recommendedName>
    <alternativeName>
        <fullName evidence="9">Protein okra</fullName>
    </alternativeName>
</protein>
<dbReference type="GO" id="GO:0051301">
    <property type="term" value="P:cell division"/>
    <property type="evidence" value="ECO:0007669"/>
    <property type="project" value="UniProtKB-KW"/>
</dbReference>
<sequence>MVLKPVSDNCTFNILIHLINLFLITSLKKKKMEEVIEDSPPVETSEVHPLKIDVSAIQNIEKHEQATELQSLDLKVYDIDTLEKGIIAQVDQAIGQTDAEIAVELEDGEIVEDYYEKKIRMGEMTPFGTLLEDKNSLPDKSKTLKRADDCITEFERYLKHQAELQAEKHKSRKKPVKKIESSLKIDKQIVEKVKNKRSEKEREKHFNNKDNNSWKSTINKKKKFKDKSTHSSGSEYFPSDEYHSSDDNKSKSKSKNRTVVRKKRKKHKKKELLVSDRDSDSLEWDSSDSEEPLIKRKKLKEMDDGDVDLFTERMKTLDWKLGEDDLHTVCDNFKCPKSIWDRLYLYQQVAVKWFWELDRKRCGGILGDEMGLGKTIQVIAFLAGLHVSKLEDYDTEYKGLGPSIIVCPTTVMHQWVREFHNWYPPLRVVILHESGTFSGKDRSRLINALHTYTHGVLITSYSALVQFQDRILEKKWHYVILDEGHKIRNPNAQVTIVAKQFNTPHRLILSGSPLQNNLRELWSLFDFIYPGKLGTLHAFTTKFQSPILQGGYTNASKFQVRLAYKFALILKETITPYLLRRMKCDVEEHIGLPSKTEQVLFCRLTEDQRHYYKGYVDSLDIESLARGKAKMFIALSNMRKICNHPDLYSGGPNKNFKLSLNNTEDEEKSFGYWGKAGKMIVVHTLLKIWKEQGQRVLLFTQGKKMLLILEEYVKRRGYKHLKLDGQTCISSRQPLIDRFNTDETYFIMLLTTKVGGLGVNLTGANRVVIYDPDWNPATDTQARERAWRIGQRNDVTIYRLITAGTIEEKIYHRQIFKQFLSNKVLKDPRQRRFFKSNDLVELFTLNDGVENGTIETAAIFAGTGSEINLKKRKVSDEKPNNTSISTNKDNSLDNSKKLCEEDRITHRKHKKDKHKKFEGHLVPHLVKRKRIKKNTNNEEKPMSQDEYVLHHLFKKSGVETVLKHDTIVECGPSDYALVEAEAEQIAQEAIKHIRESRAEIPQVRRPSFVPPIPKGKQNEKNSLLAAIKKRNSVVENVSDEKQLVNRMIDWLCSQGGTASTDEIVKEFQSKVGPGKTPLFKSLLTNIAVFYRAPDKIGYWTVKDEYK</sequence>
<evidence type="ECO:0000259" key="12">
    <source>
        <dbReference type="PROSITE" id="PS51194"/>
    </source>
</evidence>
<gene>
    <name evidence="13" type="ORF">O3M35_001729</name>
</gene>
<dbReference type="Proteomes" id="UP001461498">
    <property type="component" value="Unassembled WGS sequence"/>
</dbReference>
<evidence type="ECO:0000313" key="13">
    <source>
        <dbReference type="EMBL" id="KAK9500471.1"/>
    </source>
</evidence>
<feature type="region of interest" description="Disordered" evidence="10">
    <location>
        <begin position="871"/>
        <end position="895"/>
    </location>
</feature>
<dbReference type="InterPro" id="IPR027417">
    <property type="entry name" value="P-loop_NTPase"/>
</dbReference>
<dbReference type="CDD" id="cd18793">
    <property type="entry name" value="SF2_C_SNF"/>
    <property type="match status" value="1"/>
</dbReference>
<feature type="compositionally biased region" description="Polar residues" evidence="10">
    <location>
        <begin position="880"/>
        <end position="889"/>
    </location>
</feature>